<dbReference type="PANTHER" id="PTHR34071:SF2">
    <property type="entry name" value="FLAVIN-NUCLEOTIDE-BINDING PROTEIN"/>
    <property type="match status" value="1"/>
</dbReference>
<name>A0A644TRM0_9ZZZZ</name>
<proteinExistence type="predicted"/>
<protein>
    <recommendedName>
        <fullName evidence="2">Pyridoxamine 5'-phosphate oxidase putative domain-containing protein</fullName>
    </recommendedName>
</protein>
<gene>
    <name evidence="1" type="ORF">SDC9_15361</name>
</gene>
<organism evidence="1">
    <name type="scientific">bioreactor metagenome</name>
    <dbReference type="NCBI Taxonomy" id="1076179"/>
    <lineage>
        <taxon>unclassified sequences</taxon>
        <taxon>metagenomes</taxon>
        <taxon>ecological metagenomes</taxon>
    </lineage>
</organism>
<dbReference type="EMBL" id="VSSQ01000048">
    <property type="protein sequence ID" value="MPL69614.1"/>
    <property type="molecule type" value="Genomic_DNA"/>
</dbReference>
<evidence type="ECO:0000313" key="1">
    <source>
        <dbReference type="EMBL" id="MPL69614.1"/>
    </source>
</evidence>
<dbReference type="PANTHER" id="PTHR34071">
    <property type="entry name" value="5-NITROIMIDAZOLE ANTIBIOTICS RESISTANCE PROTEIN, NIMA-FAMILY-RELATED PROTEIN-RELATED"/>
    <property type="match status" value="1"/>
</dbReference>
<evidence type="ECO:0008006" key="2">
    <source>
        <dbReference type="Google" id="ProtNLM"/>
    </source>
</evidence>
<dbReference type="InterPro" id="IPR012349">
    <property type="entry name" value="Split_barrel_FMN-bd"/>
</dbReference>
<dbReference type="AlphaFoldDB" id="A0A644TRM0"/>
<sequence>MKSRMISLPDTIEEIISGCEVCYVGMADPEHMPYTLPFNFGYADGTVYLHSAPTGRKMEVLRNNPNVCIAFSTAHELYKQSEQVACSYGMKYKSVLISGKVEFVEDFDEKVRILNIIMRQYTQRDDFSYNAPAVNNVAVMIVRAVKTEAKAFGY</sequence>
<reference evidence="1" key="1">
    <citation type="submission" date="2019-08" db="EMBL/GenBank/DDBJ databases">
        <authorList>
            <person name="Kucharzyk K."/>
            <person name="Murdoch R.W."/>
            <person name="Higgins S."/>
            <person name="Loffler F."/>
        </authorList>
    </citation>
    <scope>NUCLEOTIDE SEQUENCE</scope>
</reference>
<accession>A0A644TRM0</accession>
<dbReference type="InterPro" id="IPR024747">
    <property type="entry name" value="Pyridox_Oxase-rel"/>
</dbReference>
<dbReference type="Pfam" id="PF12900">
    <property type="entry name" value="Pyridox_ox_2"/>
    <property type="match status" value="1"/>
</dbReference>
<comment type="caution">
    <text evidence="1">The sequence shown here is derived from an EMBL/GenBank/DDBJ whole genome shotgun (WGS) entry which is preliminary data.</text>
</comment>
<dbReference type="SUPFAM" id="SSF50475">
    <property type="entry name" value="FMN-binding split barrel"/>
    <property type="match status" value="1"/>
</dbReference>
<dbReference type="Gene3D" id="2.30.110.10">
    <property type="entry name" value="Electron Transport, Fmn-binding Protein, Chain A"/>
    <property type="match status" value="1"/>
</dbReference>